<accession>A0ABQ3CRE0</accession>
<organism evidence="1 2">
    <name type="scientific">Streptomyces canarius</name>
    <dbReference type="NCBI Taxonomy" id="285453"/>
    <lineage>
        <taxon>Bacteria</taxon>
        <taxon>Bacillati</taxon>
        <taxon>Actinomycetota</taxon>
        <taxon>Actinomycetes</taxon>
        <taxon>Kitasatosporales</taxon>
        <taxon>Streptomycetaceae</taxon>
        <taxon>Streptomyces</taxon>
    </lineage>
</organism>
<dbReference type="EMBL" id="BMVN01000016">
    <property type="protein sequence ID" value="GHA36857.1"/>
    <property type="molecule type" value="Genomic_DNA"/>
</dbReference>
<evidence type="ECO:0000313" key="2">
    <source>
        <dbReference type="Proteomes" id="UP000653644"/>
    </source>
</evidence>
<dbReference type="Proteomes" id="UP000653644">
    <property type="component" value="Unassembled WGS sequence"/>
</dbReference>
<reference evidence="2" key="1">
    <citation type="journal article" date="2019" name="Int. J. Syst. Evol. Microbiol.">
        <title>The Global Catalogue of Microorganisms (GCM) 10K type strain sequencing project: providing services to taxonomists for standard genome sequencing and annotation.</title>
        <authorList>
            <consortium name="The Broad Institute Genomics Platform"/>
            <consortium name="The Broad Institute Genome Sequencing Center for Infectious Disease"/>
            <person name="Wu L."/>
            <person name="Ma J."/>
        </authorList>
    </citation>
    <scope>NUCLEOTIDE SEQUENCE [LARGE SCALE GENOMIC DNA]</scope>
    <source>
        <strain evidence="2">JCM 4733</strain>
    </source>
</reference>
<name>A0ABQ3CRE0_9ACTN</name>
<sequence>MVWRRISCRAGRGRGSTEHQGALRAGHTGDSKRSLLVAAAAFALITASAGAGAAETAHESAAWECARDVCLRVSKTPGHRDAHGCNHEVCVNVVGNASGYTTSGYYSGANRFYGHIDVWGPGMRVEGKDSAYPGVAGKGRGTGQTCAEGWELDNGRYTSVGLPCKDVT</sequence>
<gene>
    <name evidence="1" type="ORF">GCM10010345_46800</name>
</gene>
<proteinExistence type="predicted"/>
<evidence type="ECO:0000313" key="1">
    <source>
        <dbReference type="EMBL" id="GHA36857.1"/>
    </source>
</evidence>
<keyword evidence="2" id="KW-1185">Reference proteome</keyword>
<comment type="caution">
    <text evidence="1">The sequence shown here is derived from an EMBL/GenBank/DDBJ whole genome shotgun (WGS) entry which is preliminary data.</text>
</comment>
<protein>
    <recommendedName>
        <fullName evidence="3">Secreted protein</fullName>
    </recommendedName>
</protein>
<evidence type="ECO:0008006" key="3">
    <source>
        <dbReference type="Google" id="ProtNLM"/>
    </source>
</evidence>